<dbReference type="Proteomes" id="UP000663861">
    <property type="component" value="Unassembled WGS sequence"/>
</dbReference>
<gene>
    <name evidence="4" type="ORF">RDB_LOCUS160359</name>
</gene>
<name>A0A8H3DF44_9AGAM</name>
<protein>
    <recommendedName>
        <fullName evidence="3">CHAT domain-containing protein</fullName>
    </recommendedName>
</protein>
<dbReference type="EMBL" id="CAJMWY010004198">
    <property type="protein sequence ID" value="CAE6523570.1"/>
    <property type="molecule type" value="Genomic_DNA"/>
</dbReference>
<evidence type="ECO:0000313" key="4">
    <source>
        <dbReference type="EMBL" id="CAE6523570.1"/>
    </source>
</evidence>
<keyword evidence="1" id="KW-0802">TPR repeat</keyword>
<dbReference type="InterPro" id="IPR011990">
    <property type="entry name" value="TPR-like_helical_dom_sf"/>
</dbReference>
<organism evidence="4 5">
    <name type="scientific">Rhizoctonia solani</name>
    <dbReference type="NCBI Taxonomy" id="456999"/>
    <lineage>
        <taxon>Eukaryota</taxon>
        <taxon>Fungi</taxon>
        <taxon>Dikarya</taxon>
        <taxon>Basidiomycota</taxon>
        <taxon>Agaricomycotina</taxon>
        <taxon>Agaricomycetes</taxon>
        <taxon>Cantharellales</taxon>
        <taxon>Ceratobasidiaceae</taxon>
        <taxon>Rhizoctonia</taxon>
    </lineage>
</organism>
<accession>A0A8H3DF44</accession>
<dbReference type="Pfam" id="PF13181">
    <property type="entry name" value="TPR_8"/>
    <property type="match status" value="1"/>
</dbReference>
<evidence type="ECO:0000313" key="5">
    <source>
        <dbReference type="Proteomes" id="UP000663861"/>
    </source>
</evidence>
<dbReference type="Pfam" id="PF12770">
    <property type="entry name" value="CHAT"/>
    <property type="match status" value="1"/>
</dbReference>
<dbReference type="SUPFAM" id="SSF81901">
    <property type="entry name" value="HCP-like"/>
    <property type="match status" value="1"/>
</dbReference>
<dbReference type="AlphaFoldDB" id="A0A8H3DF44"/>
<evidence type="ECO:0000259" key="3">
    <source>
        <dbReference type="Pfam" id="PF12770"/>
    </source>
</evidence>
<evidence type="ECO:0000256" key="2">
    <source>
        <dbReference type="SAM" id="MobiDB-lite"/>
    </source>
</evidence>
<comment type="caution">
    <text evidence="4">The sequence shown here is derived from an EMBL/GenBank/DDBJ whole genome shotgun (WGS) entry which is preliminary data.</text>
</comment>
<evidence type="ECO:0000256" key="1">
    <source>
        <dbReference type="PROSITE-ProRule" id="PRU00339"/>
    </source>
</evidence>
<dbReference type="Gene3D" id="1.25.40.10">
    <property type="entry name" value="Tetratricopeptide repeat domain"/>
    <property type="match status" value="3"/>
</dbReference>
<reference evidence="4" key="1">
    <citation type="submission" date="2021-01" db="EMBL/GenBank/DDBJ databases">
        <authorList>
            <person name="Kaushik A."/>
        </authorList>
    </citation>
    <scope>NUCLEOTIDE SEQUENCE</scope>
    <source>
        <strain evidence="4">AG4-RS23</strain>
    </source>
</reference>
<dbReference type="PROSITE" id="PS50005">
    <property type="entry name" value="TPR"/>
    <property type="match status" value="1"/>
</dbReference>
<dbReference type="SUPFAM" id="SSF48452">
    <property type="entry name" value="TPR-like"/>
    <property type="match status" value="1"/>
</dbReference>
<feature type="repeat" description="TPR" evidence="1">
    <location>
        <begin position="479"/>
        <end position="512"/>
    </location>
</feature>
<proteinExistence type="predicted"/>
<feature type="domain" description="CHAT" evidence="3">
    <location>
        <begin position="957"/>
        <end position="1243"/>
    </location>
</feature>
<dbReference type="PANTHER" id="PTHR19959">
    <property type="entry name" value="KINESIN LIGHT CHAIN"/>
    <property type="match status" value="1"/>
</dbReference>
<dbReference type="Pfam" id="PF13374">
    <property type="entry name" value="TPR_10"/>
    <property type="match status" value="2"/>
</dbReference>
<dbReference type="InterPro" id="IPR019734">
    <property type="entry name" value="TPR_rpt"/>
</dbReference>
<dbReference type="InterPro" id="IPR024983">
    <property type="entry name" value="CHAT_dom"/>
</dbReference>
<dbReference type="PANTHER" id="PTHR19959:SF119">
    <property type="entry name" value="FUNGAL LIPASE-LIKE DOMAIN-CONTAINING PROTEIN"/>
    <property type="match status" value="1"/>
</dbReference>
<dbReference type="SMART" id="SM00028">
    <property type="entry name" value="TPR"/>
    <property type="match status" value="7"/>
</dbReference>
<feature type="region of interest" description="Disordered" evidence="2">
    <location>
        <begin position="1"/>
        <end position="49"/>
    </location>
</feature>
<sequence>MSNRELEEMTNNLKETRIQPSSEPEPGPEAPIVPKGTSTRESSENLHPTDVVGANENELWRSAMKDGWRELGDTMQRGNTVGLDEIKRIVGNIVAQTEGSLASSPENRPFATEVLRKLDALLKQLIPQAGDPEYLSLSIRCGVRALSLISPDDRDTLGWLNNLGNSYWMRFGYLGIPDDLSMALRYYTQAKARLPQGSPISHRILHNLGNCYLNRFQYQGTSEDLDHAVECYREALSLTSEGDPDMASRLSGLSAVLYERSCLRHETKDLEEAIEYQGKAVELTNQQSPDLPGWLGNLSNLYQSRFEHLGNPEDAENAIKCVSRGISMLPEGHPLMGSLLNNLGDSHRARYDMAGAEEDLLKAIDSHRQAVLLAPQGHPSLPGRLSTLGESYLARYKHLGNEEDMQKAIECQQQALLLAPEGHPKRVNYLATMGNSYLIQFESRGRIRDIDDAVGYFQQSMSLIPKGHANTPNLLNSLANAYFKRFTRLEQPEDLARSIESYREAINLTPSTNTSFPGLLINMGNSYCLRFENYGRLDDINTAIDCQMRAVDLLPDKHANRAAALSRLGHSYLARSTRPDSDQDIEFAVNCLSKAVDLTPEESMSKPKFIYFLAQAYSHRYDKKSDVKDLEKAAELQSQALSLTPSDHPLTVLGLKELAVLYQKFFESRKDRIFLDKSIVYHQSAAQHTAGDPRFKLFSAHSWARLATLMSRPADEQLKAYTTAMDLVPQLLLPMKSIKDRYRQIPQLGDYVLGAAAVAINARMYDTALEWLEQGRSIVWNQMLRLQDPLDELQLKHPVLATRIREVSSELHHSSFASQSYALTNLSDSYTLELAAQNYRRLAEEYAQLLDQVRQLPGFEIFLKGRKSNELLRAADTGPVVVVNVDQFRCDVLIIKSNSDKIVHIPLPNLSQRQLKDVNEQLMLSLRYQHIQDRSRASRSVKSKSRINHKEKIASILTSLWYDLVKPVIDSLGYQPRPGTSAAQLPRITWCTTGPLSFLPLHAAGDYAQSDARLFNCAVSSFTPTLESLIITNPRSESMSPQPTLLAIGQENTAGHAALPGTRKELETIRSHFNSQASYKQLEDQDATPDSVLNNMAQYDWVHLACHAHQNIRDPASSGFFLHDGTLSLASIAQGRLQNKGLAFLSACQTATGDESLPDEAAHLAAGMLVAGYRSVIATMWSIMDEDAPLIADRVYANLFDITRSQNSHWDSARALHEAVSELRSKVGEKAFFRWAPFVHIGN</sequence>